<evidence type="ECO:0000256" key="4">
    <source>
        <dbReference type="ARBA" id="ARBA00023239"/>
    </source>
</evidence>
<comment type="caution">
    <text evidence="6">The sequence shown here is derived from an EMBL/GenBank/DDBJ whole genome shotgun (WGS) entry which is preliminary data.</text>
</comment>
<evidence type="ECO:0000256" key="1">
    <source>
        <dbReference type="ARBA" id="ARBA00022723"/>
    </source>
</evidence>
<dbReference type="GO" id="GO:0005737">
    <property type="term" value="C:cytoplasm"/>
    <property type="evidence" value="ECO:0007669"/>
    <property type="project" value="TreeGrafter"/>
</dbReference>
<dbReference type="Pfam" id="PF04227">
    <property type="entry name" value="Indigoidine_A"/>
    <property type="match status" value="1"/>
</dbReference>
<reference evidence="6 7" key="1">
    <citation type="submission" date="2015-11" db="EMBL/GenBank/DDBJ databases">
        <title>The genome of Debaryomyces fabryi.</title>
        <authorList>
            <person name="Tafer H."/>
            <person name="Lopandic K."/>
        </authorList>
    </citation>
    <scope>NUCLEOTIDE SEQUENCE [LARGE SCALE GENOMIC DNA]</scope>
    <source>
        <strain evidence="6 7">CBS 789</strain>
    </source>
</reference>
<evidence type="ECO:0000256" key="3">
    <source>
        <dbReference type="ARBA" id="ARBA00023211"/>
    </source>
</evidence>
<keyword evidence="2" id="KW-0378">Hydrolase</keyword>
<evidence type="ECO:0000313" key="7">
    <source>
        <dbReference type="Proteomes" id="UP000054251"/>
    </source>
</evidence>
<proteinExistence type="inferred from homology"/>
<keyword evidence="1" id="KW-0479">Metal-binding</keyword>
<dbReference type="Gene3D" id="3.40.1790.10">
    <property type="entry name" value="Indigoidine synthase domain"/>
    <property type="match status" value="1"/>
</dbReference>
<protein>
    <recommendedName>
        <fullName evidence="8">Carbohydrate kinase PfkB domain-containing protein</fullName>
    </recommendedName>
</protein>
<dbReference type="GeneID" id="26842448"/>
<organism evidence="6 7">
    <name type="scientific">Debaryomyces fabryi</name>
    <dbReference type="NCBI Taxonomy" id="58627"/>
    <lineage>
        <taxon>Eukaryota</taxon>
        <taxon>Fungi</taxon>
        <taxon>Dikarya</taxon>
        <taxon>Ascomycota</taxon>
        <taxon>Saccharomycotina</taxon>
        <taxon>Pichiomycetes</taxon>
        <taxon>Debaryomycetaceae</taxon>
        <taxon>Debaryomyces</taxon>
    </lineage>
</organism>
<name>A0A0V1PRC6_9ASCO</name>
<dbReference type="InterPro" id="IPR022830">
    <property type="entry name" value="Indigdn_synthA-like"/>
</dbReference>
<accession>A0A0V1PRC6</accession>
<evidence type="ECO:0000313" key="6">
    <source>
        <dbReference type="EMBL" id="KRZ98796.1"/>
    </source>
</evidence>
<evidence type="ECO:0000256" key="2">
    <source>
        <dbReference type="ARBA" id="ARBA00022801"/>
    </source>
</evidence>
<sequence>MISSFINIKQHKHYLSICHIATTNIRRSYGSIPLKISEEILQALNDKQTPIVSLESTIITHGLPYPENLSMATEAERLIRANGAIPATCAFIEGIPHVGLAPYQLESLSEKASKMEINKVSRRDIGYTMANKQNGGTTIALTMILSQLAGIKVFATGGLGGVHKDGNLTMDVSADLTELGRTPVSVVCAGPKSILDIGLTMEYLETQGVFVGTYNDNHRAKVDIPGFYCRESGIKSPYSFNSFAQAASIIHNQNNIMSLKSGNVFCIPPPEDAALSSKFINSIIENANEEAKAKGIKGKNLTPFLLSKIANDTKGKSVECNINFVYNNAVSATKIAKELLLLENNSKPNNYKLNYRSNDLPKSEKEISDILTPVSQKDAPSTNVNDHVNTVTIGSIALDTISRISSSTTMNDSNPGKTRSSIGGVGYNVSLACKYGLESPSCSSENVNQLSHRLISAVANDFAGRSLLQQLEAAEIDISGIQVIAGSRISTAQYSSIHNNNGDLLVACADMTIFEEELIIEHIVKQLDRAKPNFIVIDCNISSSLMNNILQYVSTNMEHINVIIEPTSSYKAARLSQVNSKNLKVFPNNIIQLVTPTVAELNTFHSSFSNRELFDDYDEWFPLLDTLGVDSLFREKLNKQAHRYEVLKHGLNDGFLQQSFQLLPYLPNILLKLGPHGLLYIGLSTSIDDYSSIPTSSDYSPEFTITSSGREFVGNDGENKKMGIAIQYFPIPEVNKNLDVKNVTGAGDSLLGYLTARLLLSSKNKLDKTWLGPEIYSVEDEWFKWESIYKAQISSGLSLQSSDAINPEIAKIKWVTQNLSKKIIYIYI</sequence>
<dbReference type="EMBL" id="LMYN01000210">
    <property type="protein sequence ID" value="KRZ98796.1"/>
    <property type="molecule type" value="Genomic_DNA"/>
</dbReference>
<dbReference type="PANTHER" id="PTHR42909">
    <property type="entry name" value="ZGC:136858"/>
    <property type="match status" value="1"/>
</dbReference>
<dbReference type="Gene3D" id="3.40.1190.20">
    <property type="match status" value="1"/>
</dbReference>
<dbReference type="PANTHER" id="PTHR42909:SF1">
    <property type="entry name" value="CARBOHYDRATE KINASE PFKB DOMAIN-CONTAINING PROTEIN"/>
    <property type="match status" value="1"/>
</dbReference>
<dbReference type="InterPro" id="IPR029056">
    <property type="entry name" value="Ribokinase-like"/>
</dbReference>
<dbReference type="HAMAP" id="MF_01876">
    <property type="entry name" value="PsiMP_glycosidase"/>
    <property type="match status" value="1"/>
</dbReference>
<dbReference type="SUPFAM" id="SSF110581">
    <property type="entry name" value="Indigoidine synthase A-like"/>
    <property type="match status" value="1"/>
</dbReference>
<dbReference type="GO" id="GO:0016798">
    <property type="term" value="F:hydrolase activity, acting on glycosyl bonds"/>
    <property type="evidence" value="ECO:0007669"/>
    <property type="project" value="UniProtKB-KW"/>
</dbReference>
<dbReference type="RefSeq" id="XP_015464899.1">
    <property type="nucleotide sequence ID" value="XM_015614268.1"/>
</dbReference>
<dbReference type="SUPFAM" id="SSF53613">
    <property type="entry name" value="Ribokinase-like"/>
    <property type="match status" value="1"/>
</dbReference>
<keyword evidence="4" id="KW-0456">Lyase</keyword>
<keyword evidence="3" id="KW-0464">Manganese</keyword>
<evidence type="ECO:0000256" key="5">
    <source>
        <dbReference type="ARBA" id="ARBA00023295"/>
    </source>
</evidence>
<dbReference type="GO" id="GO:0004730">
    <property type="term" value="F:pseudouridylate synthase activity"/>
    <property type="evidence" value="ECO:0007669"/>
    <property type="project" value="InterPro"/>
</dbReference>
<gene>
    <name evidence="6" type="ORF">AC631_05439</name>
</gene>
<dbReference type="Proteomes" id="UP000054251">
    <property type="component" value="Unassembled WGS sequence"/>
</dbReference>
<dbReference type="InterPro" id="IPR007342">
    <property type="entry name" value="PsuG"/>
</dbReference>
<dbReference type="GO" id="GO:0046872">
    <property type="term" value="F:metal ion binding"/>
    <property type="evidence" value="ECO:0007669"/>
    <property type="project" value="UniProtKB-KW"/>
</dbReference>
<keyword evidence="5" id="KW-0326">Glycosidase</keyword>
<dbReference type="OrthoDB" id="198885at2759"/>
<evidence type="ECO:0008006" key="8">
    <source>
        <dbReference type="Google" id="ProtNLM"/>
    </source>
</evidence>
<dbReference type="AlphaFoldDB" id="A0A0V1PRC6"/>
<keyword evidence="7" id="KW-1185">Reference proteome</keyword>